<feature type="transmembrane region" description="Helical" evidence="10">
    <location>
        <begin position="415"/>
        <end position="433"/>
    </location>
</feature>
<evidence type="ECO:0000256" key="10">
    <source>
        <dbReference type="SAM" id="Phobius"/>
    </source>
</evidence>
<feature type="transmembrane region" description="Helical" evidence="10">
    <location>
        <begin position="310"/>
        <end position="337"/>
    </location>
</feature>
<evidence type="ECO:0000256" key="3">
    <source>
        <dbReference type="ARBA" id="ARBA00022106"/>
    </source>
</evidence>
<evidence type="ECO:0000313" key="11">
    <source>
        <dbReference type="EMBL" id="CUN32137.1"/>
    </source>
</evidence>
<keyword evidence="9" id="KW-0046">Antibiotic resistance</keyword>
<evidence type="ECO:0000256" key="2">
    <source>
        <dbReference type="ARBA" id="ARBA00008417"/>
    </source>
</evidence>
<sequence>MIEVDKMGITMLKKFVKYVSQNMLGMVGMSVYILADTYFISVAVGTDGITALNLVLPVYNMIFAIGAMMGVGSAIRLVIERNQEHPNADGYFFHALSWALIVGLLFMFVGIFFPDKLIALLGGDAEIVAVGKNYTRIFMSFAPFFMWNYICNAFVRNDGNPSIAMAATLFSSLFNIVFDYVLMFPLGLSMEGAALATALSPVVGILICCIHFRSEKCTVKFKPMLPSLRKILFCCQFGVSSFVGEISSGVITVVFNMIILGLAGNTGVAAYGVVANTSLVAVALFNGIAQGSQPLVSEAYGRDIHKDVKTYLKMAVTTAVGVSVLLVIFIYLFAPVVTAVFNGEHNRTLADYAETGLRIYFIGFLFAGINIVGTAILSAVESTKYAFAASISRGFVAIIFFAFILSAIFGLNGVWMAFPAAEFVTMLITLCGLRRIKFVDKNS</sequence>
<evidence type="ECO:0000256" key="1">
    <source>
        <dbReference type="ARBA" id="ARBA00004651"/>
    </source>
</evidence>
<protein>
    <recommendedName>
        <fullName evidence="3">Multidrug export protein MepA</fullName>
    </recommendedName>
</protein>
<dbReference type="GO" id="GO:0015297">
    <property type="term" value="F:antiporter activity"/>
    <property type="evidence" value="ECO:0007669"/>
    <property type="project" value="InterPro"/>
</dbReference>
<feature type="transmembrane region" description="Helical" evidence="10">
    <location>
        <begin position="231"/>
        <end position="262"/>
    </location>
</feature>
<dbReference type="OrthoDB" id="305360at2"/>
<dbReference type="EMBL" id="CYXZ01000054">
    <property type="protein sequence ID" value="CUN32137.1"/>
    <property type="molecule type" value="Genomic_DNA"/>
</dbReference>
<feature type="transmembrane region" description="Helical" evidence="10">
    <location>
        <begin position="163"/>
        <end position="186"/>
    </location>
</feature>
<keyword evidence="6 10" id="KW-0812">Transmembrane</keyword>
<feature type="transmembrane region" description="Helical" evidence="10">
    <location>
        <begin position="58"/>
        <end position="79"/>
    </location>
</feature>
<feature type="transmembrane region" description="Helical" evidence="10">
    <location>
        <begin position="133"/>
        <end position="151"/>
    </location>
</feature>
<dbReference type="InterPro" id="IPR045070">
    <property type="entry name" value="MATE_MepA-like"/>
</dbReference>
<reference evidence="11 12" key="1">
    <citation type="submission" date="2015-09" db="EMBL/GenBank/DDBJ databases">
        <authorList>
            <consortium name="Pathogen Informatics"/>
        </authorList>
    </citation>
    <scope>NUCLEOTIDE SEQUENCE [LARGE SCALE GENOMIC DNA]</scope>
    <source>
        <strain evidence="11 12">2789STDY5834960</strain>
    </source>
</reference>
<keyword evidence="5" id="KW-1003">Cell membrane</keyword>
<dbReference type="STRING" id="166486.ERS852572_03830"/>
<evidence type="ECO:0000256" key="4">
    <source>
        <dbReference type="ARBA" id="ARBA00022448"/>
    </source>
</evidence>
<dbReference type="GO" id="GO:0042910">
    <property type="term" value="F:xenobiotic transmembrane transporter activity"/>
    <property type="evidence" value="ECO:0007669"/>
    <property type="project" value="InterPro"/>
</dbReference>
<dbReference type="InterPro" id="IPR051327">
    <property type="entry name" value="MATE_MepA_subfamily"/>
</dbReference>
<feature type="transmembrane region" description="Helical" evidence="10">
    <location>
        <begin position="91"/>
        <end position="113"/>
    </location>
</feature>
<comment type="similarity">
    <text evidence="2">Belongs to the multi antimicrobial extrusion (MATE) (TC 2.A.66.1) family. MepA subfamily.</text>
</comment>
<evidence type="ECO:0000256" key="6">
    <source>
        <dbReference type="ARBA" id="ARBA00022692"/>
    </source>
</evidence>
<dbReference type="RefSeq" id="WP_055196110.1">
    <property type="nucleotide sequence ID" value="NZ_CABIYH010000054.1"/>
</dbReference>
<keyword evidence="8 10" id="KW-0472">Membrane</keyword>
<keyword evidence="4" id="KW-0813">Transport</keyword>
<name>A0A173W142_9FIRM</name>
<evidence type="ECO:0000256" key="8">
    <source>
        <dbReference type="ARBA" id="ARBA00023136"/>
    </source>
</evidence>
<evidence type="ECO:0000313" key="12">
    <source>
        <dbReference type="Proteomes" id="UP000095350"/>
    </source>
</evidence>
<evidence type="ECO:0000256" key="5">
    <source>
        <dbReference type="ARBA" id="ARBA00022475"/>
    </source>
</evidence>
<dbReference type="GO" id="GO:0046677">
    <property type="term" value="P:response to antibiotic"/>
    <property type="evidence" value="ECO:0007669"/>
    <property type="project" value="UniProtKB-KW"/>
</dbReference>
<feature type="transmembrane region" description="Helical" evidence="10">
    <location>
        <begin position="357"/>
        <end position="380"/>
    </location>
</feature>
<dbReference type="CDD" id="cd13143">
    <property type="entry name" value="MATE_MepA_like"/>
    <property type="match status" value="1"/>
</dbReference>
<keyword evidence="7 10" id="KW-1133">Transmembrane helix</keyword>
<organism evidence="11 12">
    <name type="scientific">Roseburia intestinalis</name>
    <dbReference type="NCBI Taxonomy" id="166486"/>
    <lineage>
        <taxon>Bacteria</taxon>
        <taxon>Bacillati</taxon>
        <taxon>Bacillota</taxon>
        <taxon>Clostridia</taxon>
        <taxon>Lachnospirales</taxon>
        <taxon>Lachnospiraceae</taxon>
        <taxon>Roseburia</taxon>
    </lineage>
</organism>
<dbReference type="Proteomes" id="UP000095350">
    <property type="component" value="Unassembled WGS sequence"/>
</dbReference>
<feature type="transmembrane region" description="Helical" evidence="10">
    <location>
        <begin position="21"/>
        <end position="46"/>
    </location>
</feature>
<dbReference type="Pfam" id="PF01554">
    <property type="entry name" value="MatE"/>
    <property type="match status" value="2"/>
</dbReference>
<feature type="transmembrane region" description="Helical" evidence="10">
    <location>
        <begin position="268"/>
        <end position="289"/>
    </location>
</feature>
<dbReference type="GO" id="GO:0005886">
    <property type="term" value="C:plasma membrane"/>
    <property type="evidence" value="ECO:0007669"/>
    <property type="project" value="UniProtKB-SubCell"/>
</dbReference>
<dbReference type="PANTHER" id="PTHR43823">
    <property type="entry name" value="SPORULATION PROTEIN YKVU"/>
    <property type="match status" value="1"/>
</dbReference>
<dbReference type="InterPro" id="IPR048279">
    <property type="entry name" value="MdtK-like"/>
</dbReference>
<dbReference type="AlphaFoldDB" id="A0A173W142"/>
<feature type="transmembrane region" description="Helical" evidence="10">
    <location>
        <begin position="192"/>
        <end position="210"/>
    </location>
</feature>
<evidence type="ECO:0000256" key="7">
    <source>
        <dbReference type="ARBA" id="ARBA00022989"/>
    </source>
</evidence>
<gene>
    <name evidence="11" type="primary">mepA_21</name>
    <name evidence="11" type="ORF">ERS852572_03830</name>
</gene>
<comment type="subcellular location">
    <subcellularLocation>
        <location evidence="1">Cell membrane</location>
        <topology evidence="1">Multi-pass membrane protein</topology>
    </subcellularLocation>
</comment>
<dbReference type="PIRSF" id="PIRSF006603">
    <property type="entry name" value="DinF"/>
    <property type="match status" value="1"/>
</dbReference>
<accession>A0A173W142</accession>
<evidence type="ECO:0000256" key="9">
    <source>
        <dbReference type="ARBA" id="ARBA00023251"/>
    </source>
</evidence>
<dbReference type="PANTHER" id="PTHR43823:SF3">
    <property type="entry name" value="MULTIDRUG EXPORT PROTEIN MEPA"/>
    <property type="match status" value="1"/>
</dbReference>
<dbReference type="InterPro" id="IPR002528">
    <property type="entry name" value="MATE_fam"/>
</dbReference>
<dbReference type="PaxDb" id="166486-ERS852572_03830"/>
<proteinExistence type="inferred from homology"/>
<feature type="transmembrane region" description="Helical" evidence="10">
    <location>
        <begin position="387"/>
        <end position="409"/>
    </location>
</feature>